<gene>
    <name evidence="1" type="ORF">ACFSCV_10455</name>
</gene>
<dbReference type="EMBL" id="JBHUER010000007">
    <property type="protein sequence ID" value="MFD1703425.1"/>
    <property type="molecule type" value="Genomic_DNA"/>
</dbReference>
<comment type="caution">
    <text evidence="1">The sequence shown here is derived from an EMBL/GenBank/DDBJ whole genome shotgun (WGS) entry which is preliminary data.</text>
</comment>
<organism evidence="1 2">
    <name type="scientific">Methylopila henanensis</name>
    <dbReference type="NCBI Taxonomy" id="873516"/>
    <lineage>
        <taxon>Bacteria</taxon>
        <taxon>Pseudomonadati</taxon>
        <taxon>Pseudomonadota</taxon>
        <taxon>Alphaproteobacteria</taxon>
        <taxon>Hyphomicrobiales</taxon>
        <taxon>Methylopilaceae</taxon>
        <taxon>Methylopila</taxon>
    </lineage>
</organism>
<proteinExistence type="predicted"/>
<dbReference type="RefSeq" id="WP_378799534.1">
    <property type="nucleotide sequence ID" value="NZ_JBHUER010000007.1"/>
</dbReference>
<evidence type="ECO:0000313" key="2">
    <source>
        <dbReference type="Proteomes" id="UP001597308"/>
    </source>
</evidence>
<sequence length="95" mass="10584">MFTPSASNPYEVRDISFKSSTAYVLLGAYDSSWQMKGKLVSTTNFTTLTTVDDFTAGAPGYFWAAQYTPDNDRIWLARGNQIRVYTAASPATPRR</sequence>
<protein>
    <submittedName>
        <fullName evidence="1">Uncharacterized protein</fullName>
    </submittedName>
</protein>
<dbReference type="Proteomes" id="UP001597308">
    <property type="component" value="Unassembled WGS sequence"/>
</dbReference>
<name>A0ABW4K5Q8_9HYPH</name>
<keyword evidence="2" id="KW-1185">Reference proteome</keyword>
<reference evidence="2" key="1">
    <citation type="journal article" date="2019" name="Int. J. Syst. Evol. Microbiol.">
        <title>The Global Catalogue of Microorganisms (GCM) 10K type strain sequencing project: providing services to taxonomists for standard genome sequencing and annotation.</title>
        <authorList>
            <consortium name="The Broad Institute Genomics Platform"/>
            <consortium name="The Broad Institute Genome Sequencing Center for Infectious Disease"/>
            <person name="Wu L."/>
            <person name="Ma J."/>
        </authorList>
    </citation>
    <scope>NUCLEOTIDE SEQUENCE [LARGE SCALE GENOMIC DNA]</scope>
    <source>
        <strain evidence="2">KCTC 23707</strain>
    </source>
</reference>
<evidence type="ECO:0000313" key="1">
    <source>
        <dbReference type="EMBL" id="MFD1703425.1"/>
    </source>
</evidence>
<accession>A0ABW4K5Q8</accession>